<sequence>MCFYTSSFCLMGLVDFLLPDVLPFFVFRVHSLHRSSFRLMDASAEAGKQHHRNSINDVGTKGESSKKIKPTKLPQRGPGIAMLEMFRIEEEKKKKDAAAASCSEPSAASSSKFCDASIFCQPSVFALVVHSAHPPPNPFTHFLGLNDSSSLVRPNHKIVALHRPEFNSSKDLLMWSSLQSCSSSIPAVQLPLHPLVIKNLSQPSMSGPGFEVEMEPPSIQIYPGSMNRSFIAEEQRVMRHISQLFSFMVCIVFFFCLII</sequence>
<dbReference type="Pfam" id="PF08744">
    <property type="entry name" value="NOZZLE"/>
    <property type="match status" value="1"/>
</dbReference>
<evidence type="ECO:0000256" key="5">
    <source>
        <dbReference type="SAM" id="Phobius"/>
    </source>
</evidence>
<organism evidence="6 7">
    <name type="scientific">Apostasia shenzhenica</name>
    <dbReference type="NCBI Taxonomy" id="1088818"/>
    <lineage>
        <taxon>Eukaryota</taxon>
        <taxon>Viridiplantae</taxon>
        <taxon>Streptophyta</taxon>
        <taxon>Embryophyta</taxon>
        <taxon>Tracheophyta</taxon>
        <taxon>Spermatophyta</taxon>
        <taxon>Magnoliopsida</taxon>
        <taxon>Liliopsida</taxon>
        <taxon>Asparagales</taxon>
        <taxon>Orchidaceae</taxon>
        <taxon>Apostasioideae</taxon>
        <taxon>Apostasia</taxon>
    </lineage>
</organism>
<feature type="region of interest" description="Disordered" evidence="4">
    <location>
        <begin position="48"/>
        <end position="73"/>
    </location>
</feature>
<evidence type="ECO:0000256" key="2">
    <source>
        <dbReference type="ARBA" id="ARBA00023015"/>
    </source>
</evidence>
<dbReference type="PANTHER" id="PTHR33388">
    <property type="entry name" value="OS01G0212500 PROTEIN"/>
    <property type="match status" value="1"/>
</dbReference>
<evidence type="ECO:0000313" key="6">
    <source>
        <dbReference type="EMBL" id="PKA54066.1"/>
    </source>
</evidence>
<dbReference type="EMBL" id="KZ451987">
    <property type="protein sequence ID" value="PKA54066.1"/>
    <property type="molecule type" value="Genomic_DNA"/>
</dbReference>
<evidence type="ECO:0000313" key="7">
    <source>
        <dbReference type="Proteomes" id="UP000236161"/>
    </source>
</evidence>
<evidence type="ECO:0000256" key="1">
    <source>
        <dbReference type="ARBA" id="ARBA00022491"/>
    </source>
</evidence>
<dbReference type="InterPro" id="IPR040356">
    <property type="entry name" value="SPEAR"/>
</dbReference>
<protein>
    <submittedName>
        <fullName evidence="6">Uncharacterized protein</fullName>
    </submittedName>
</protein>
<evidence type="ECO:0000256" key="4">
    <source>
        <dbReference type="SAM" id="MobiDB-lite"/>
    </source>
</evidence>
<proteinExistence type="predicted"/>
<keyword evidence="2" id="KW-0805">Transcription regulation</keyword>
<keyword evidence="1" id="KW-0678">Repressor</keyword>
<dbReference type="InterPro" id="IPR014855">
    <property type="entry name" value="NOZZLE"/>
</dbReference>
<dbReference type="AlphaFoldDB" id="A0A2I0AEY8"/>
<keyword evidence="5" id="KW-0472">Membrane</keyword>
<reference evidence="6 7" key="1">
    <citation type="journal article" date="2017" name="Nature">
        <title>The Apostasia genome and the evolution of orchids.</title>
        <authorList>
            <person name="Zhang G.Q."/>
            <person name="Liu K.W."/>
            <person name="Li Z."/>
            <person name="Lohaus R."/>
            <person name="Hsiao Y.Y."/>
            <person name="Niu S.C."/>
            <person name="Wang J.Y."/>
            <person name="Lin Y.C."/>
            <person name="Xu Q."/>
            <person name="Chen L.J."/>
            <person name="Yoshida K."/>
            <person name="Fujiwara S."/>
            <person name="Wang Z.W."/>
            <person name="Zhang Y.Q."/>
            <person name="Mitsuda N."/>
            <person name="Wang M."/>
            <person name="Liu G.H."/>
            <person name="Pecoraro L."/>
            <person name="Huang H.X."/>
            <person name="Xiao X.J."/>
            <person name="Lin M."/>
            <person name="Wu X.Y."/>
            <person name="Wu W.L."/>
            <person name="Chen Y.Y."/>
            <person name="Chang S.B."/>
            <person name="Sakamoto S."/>
            <person name="Ohme-Takagi M."/>
            <person name="Yagi M."/>
            <person name="Zeng S.J."/>
            <person name="Shen C.Y."/>
            <person name="Yeh C.M."/>
            <person name="Luo Y.B."/>
            <person name="Tsai W.C."/>
            <person name="Van de Peer Y."/>
            <person name="Liu Z.J."/>
        </authorList>
    </citation>
    <scope>NUCLEOTIDE SEQUENCE [LARGE SCALE GENOMIC DNA]</scope>
    <source>
        <strain evidence="7">cv. Shenzhen</strain>
        <tissue evidence="6">Stem</tissue>
    </source>
</reference>
<feature type="transmembrane region" description="Helical" evidence="5">
    <location>
        <begin position="237"/>
        <end position="258"/>
    </location>
</feature>
<name>A0A2I0AEY8_9ASPA</name>
<accession>A0A2I0AEY8</accession>
<gene>
    <name evidence="6" type="ORF">AXF42_Ash016231</name>
</gene>
<keyword evidence="5" id="KW-0812">Transmembrane</keyword>
<evidence type="ECO:0000256" key="3">
    <source>
        <dbReference type="ARBA" id="ARBA00023163"/>
    </source>
</evidence>
<keyword evidence="5" id="KW-1133">Transmembrane helix</keyword>
<dbReference type="Proteomes" id="UP000236161">
    <property type="component" value="Unassembled WGS sequence"/>
</dbReference>
<keyword evidence="7" id="KW-1185">Reference proteome</keyword>
<keyword evidence="3" id="KW-0804">Transcription</keyword>
<dbReference type="PANTHER" id="PTHR33388:SF2">
    <property type="entry name" value="PROTEIN SPOROCYTELESS"/>
    <property type="match status" value="1"/>
</dbReference>
<dbReference type="GO" id="GO:0003700">
    <property type="term" value="F:DNA-binding transcription factor activity"/>
    <property type="evidence" value="ECO:0007669"/>
    <property type="project" value="InterPro"/>
</dbReference>